<dbReference type="AlphaFoldDB" id="A0A917T963"/>
<gene>
    <name evidence="8" type="ORF">GCM10007977_014580</name>
</gene>
<dbReference type="CDD" id="cd14014">
    <property type="entry name" value="STKc_PknB_like"/>
    <property type="match status" value="1"/>
</dbReference>
<dbReference type="Gene3D" id="3.30.200.20">
    <property type="entry name" value="Phosphorylase Kinase, domain 1"/>
    <property type="match status" value="1"/>
</dbReference>
<keyword evidence="1" id="KW-0808">Transferase</keyword>
<dbReference type="SUPFAM" id="SSF56112">
    <property type="entry name" value="Protein kinase-like (PK-like)"/>
    <property type="match status" value="1"/>
</dbReference>
<evidence type="ECO:0000256" key="1">
    <source>
        <dbReference type="ARBA" id="ARBA00022679"/>
    </source>
</evidence>
<feature type="compositionally biased region" description="Low complexity" evidence="6">
    <location>
        <begin position="476"/>
        <end position="502"/>
    </location>
</feature>
<evidence type="ECO:0000256" key="5">
    <source>
        <dbReference type="PROSITE-ProRule" id="PRU10141"/>
    </source>
</evidence>
<dbReference type="InterPro" id="IPR000719">
    <property type="entry name" value="Prot_kinase_dom"/>
</dbReference>
<feature type="compositionally biased region" description="Polar residues" evidence="6">
    <location>
        <begin position="404"/>
        <end position="436"/>
    </location>
</feature>
<dbReference type="PANTHER" id="PTHR43289">
    <property type="entry name" value="MITOGEN-ACTIVATED PROTEIN KINASE KINASE KINASE 20-RELATED"/>
    <property type="match status" value="1"/>
</dbReference>
<dbReference type="GO" id="GO:0005524">
    <property type="term" value="F:ATP binding"/>
    <property type="evidence" value="ECO:0007669"/>
    <property type="project" value="UniProtKB-UniRule"/>
</dbReference>
<evidence type="ECO:0000256" key="2">
    <source>
        <dbReference type="ARBA" id="ARBA00022741"/>
    </source>
</evidence>
<dbReference type="InterPro" id="IPR017441">
    <property type="entry name" value="Protein_kinase_ATP_BS"/>
</dbReference>
<comment type="caution">
    <text evidence="8">The sequence shown here is derived from an EMBL/GenBank/DDBJ whole genome shotgun (WGS) entry which is preliminary data.</text>
</comment>
<name>A0A917T963_9ACTN</name>
<organism evidence="8 9">
    <name type="scientific">Dactylosporangium sucinum</name>
    <dbReference type="NCBI Taxonomy" id="1424081"/>
    <lineage>
        <taxon>Bacteria</taxon>
        <taxon>Bacillati</taxon>
        <taxon>Actinomycetota</taxon>
        <taxon>Actinomycetes</taxon>
        <taxon>Micromonosporales</taxon>
        <taxon>Micromonosporaceae</taxon>
        <taxon>Dactylosporangium</taxon>
    </lineage>
</organism>
<reference evidence="8" key="2">
    <citation type="submission" date="2020-09" db="EMBL/GenBank/DDBJ databases">
        <authorList>
            <person name="Sun Q."/>
            <person name="Ohkuma M."/>
        </authorList>
    </citation>
    <scope>NUCLEOTIDE SEQUENCE</scope>
    <source>
        <strain evidence="8">JCM 19831</strain>
    </source>
</reference>
<keyword evidence="9" id="KW-1185">Reference proteome</keyword>
<proteinExistence type="predicted"/>
<dbReference type="PANTHER" id="PTHR43289:SF34">
    <property type="entry name" value="SERINE_THREONINE-PROTEIN KINASE YBDM-RELATED"/>
    <property type="match status" value="1"/>
</dbReference>
<dbReference type="SMART" id="SM00220">
    <property type="entry name" value="S_TKc"/>
    <property type="match status" value="1"/>
</dbReference>
<dbReference type="InterPro" id="IPR011009">
    <property type="entry name" value="Kinase-like_dom_sf"/>
</dbReference>
<evidence type="ECO:0000256" key="4">
    <source>
        <dbReference type="ARBA" id="ARBA00022840"/>
    </source>
</evidence>
<dbReference type="GO" id="GO:0004674">
    <property type="term" value="F:protein serine/threonine kinase activity"/>
    <property type="evidence" value="ECO:0007669"/>
    <property type="project" value="TreeGrafter"/>
</dbReference>
<evidence type="ECO:0000256" key="3">
    <source>
        <dbReference type="ARBA" id="ARBA00022777"/>
    </source>
</evidence>
<dbReference type="PROSITE" id="PS00108">
    <property type="entry name" value="PROTEIN_KINASE_ST"/>
    <property type="match status" value="1"/>
</dbReference>
<dbReference type="EMBL" id="BMPI01000005">
    <property type="protein sequence ID" value="GGM14554.1"/>
    <property type="molecule type" value="Genomic_DNA"/>
</dbReference>
<reference evidence="8" key="1">
    <citation type="journal article" date="2014" name="Int. J. Syst. Evol. Microbiol.">
        <title>Complete genome sequence of Corynebacterium casei LMG S-19264T (=DSM 44701T), isolated from a smear-ripened cheese.</title>
        <authorList>
            <consortium name="US DOE Joint Genome Institute (JGI-PGF)"/>
            <person name="Walter F."/>
            <person name="Albersmeier A."/>
            <person name="Kalinowski J."/>
            <person name="Ruckert C."/>
        </authorList>
    </citation>
    <scope>NUCLEOTIDE SEQUENCE</scope>
    <source>
        <strain evidence="8">JCM 19831</strain>
    </source>
</reference>
<feature type="binding site" evidence="5">
    <location>
        <position position="113"/>
    </location>
    <ligand>
        <name>ATP</name>
        <dbReference type="ChEBI" id="CHEBI:30616"/>
    </ligand>
</feature>
<keyword evidence="4 5" id="KW-0067">ATP-binding</keyword>
<dbReference type="PROSITE" id="PS00107">
    <property type="entry name" value="PROTEIN_KINASE_ATP"/>
    <property type="match status" value="1"/>
</dbReference>
<evidence type="ECO:0000259" key="7">
    <source>
        <dbReference type="PROSITE" id="PS50011"/>
    </source>
</evidence>
<keyword evidence="3" id="KW-0418">Kinase</keyword>
<keyword evidence="2 5" id="KW-0547">Nucleotide-binding</keyword>
<dbReference type="Pfam" id="PF00069">
    <property type="entry name" value="Pkinase"/>
    <property type="match status" value="1"/>
</dbReference>
<accession>A0A917T963</accession>
<dbReference type="Gene3D" id="1.10.510.10">
    <property type="entry name" value="Transferase(Phosphotransferase) domain 1"/>
    <property type="match status" value="1"/>
</dbReference>
<feature type="region of interest" description="Disordered" evidence="6">
    <location>
        <begin position="387"/>
        <end position="511"/>
    </location>
</feature>
<feature type="compositionally biased region" description="Low complexity" evidence="6">
    <location>
        <begin position="438"/>
        <end position="466"/>
    </location>
</feature>
<evidence type="ECO:0000313" key="9">
    <source>
        <dbReference type="Proteomes" id="UP000642070"/>
    </source>
</evidence>
<evidence type="ECO:0000256" key="6">
    <source>
        <dbReference type="SAM" id="MobiDB-lite"/>
    </source>
</evidence>
<dbReference type="InterPro" id="IPR008271">
    <property type="entry name" value="Ser/Thr_kinase_AS"/>
</dbReference>
<dbReference type="Proteomes" id="UP000642070">
    <property type="component" value="Unassembled WGS sequence"/>
</dbReference>
<protein>
    <recommendedName>
        <fullName evidence="7">Protein kinase domain-containing protein</fullName>
    </recommendedName>
</protein>
<dbReference type="PROSITE" id="PS50011">
    <property type="entry name" value="PROTEIN_KINASE_DOM"/>
    <property type="match status" value="1"/>
</dbReference>
<evidence type="ECO:0000313" key="8">
    <source>
        <dbReference type="EMBL" id="GGM14554.1"/>
    </source>
</evidence>
<feature type="domain" description="Protein kinase" evidence="7">
    <location>
        <begin position="85"/>
        <end position="336"/>
    </location>
</feature>
<sequence length="511" mass="53328">MGAGLVYCLLTGHLPVCIQCGLFISRWKDQTAVEIWGRDPMTEAGLDDGAGESGTPDLPLRSAAPARRATVGDLTHNDPVRIDDYRLLGQLGVGGMGTVYLAQTSDGSRVALKLVHAHLARDPRFRTRFAGEVRAAQRVPGFCTARVLDSGVHEERPYLVTEYLEGIPLSRLVSDDGPLDPAMLHSVALGVAAALAAIHNVGLVHRDLKPSNLMVTLGGVRIIDFGIARALDAVSDITGTGNIVGSLGWASPEQLRAEEPTAAMDIFGWGCLVAFAATGRHPFGGEEAAARAWKILEGDPDLSGIPDPVRDLVAAALTRDPTQRPDARQLLLGLAIDDLDAVAVPAQTRRWMRGTQMSRRRVTSMAIAVPMALALVFAAAETTSELMGGGGDSGTHRGSTTGDQVTNDLTPQPNPQATTGMPGQRPNPQSSTTLIGNPTGDAQPPAPTTTGPTSMPATVTFSASPVPTTPSPTDPPTTTEPSPTTDAPTDPPTTTAAPANTVGGIIPIVQP</sequence>